<dbReference type="InterPro" id="IPR037185">
    <property type="entry name" value="EmrE-like"/>
</dbReference>
<dbReference type="SUPFAM" id="SSF103481">
    <property type="entry name" value="Multidrug resistance efflux transporter EmrE"/>
    <property type="match status" value="1"/>
</dbReference>
<comment type="subcellular location">
    <subcellularLocation>
        <location evidence="1 7">Cell membrane</location>
        <topology evidence="1 7">Multi-pass membrane protein</topology>
    </subcellularLocation>
</comment>
<comment type="caution">
    <text evidence="9">The sequence shown here is derived from an EMBL/GenBank/DDBJ whole genome shotgun (WGS) entry which is preliminary data.</text>
</comment>
<keyword evidence="6 8" id="KW-0472">Membrane</keyword>
<evidence type="ECO:0000256" key="1">
    <source>
        <dbReference type="ARBA" id="ARBA00004651"/>
    </source>
</evidence>
<keyword evidence="2" id="KW-0813">Transport</keyword>
<dbReference type="FunFam" id="1.10.3730.20:FF:000001">
    <property type="entry name" value="Quaternary ammonium compound resistance transporter SugE"/>
    <property type="match status" value="1"/>
</dbReference>
<evidence type="ECO:0000256" key="8">
    <source>
        <dbReference type="SAM" id="Phobius"/>
    </source>
</evidence>
<dbReference type="GO" id="GO:0022857">
    <property type="term" value="F:transmembrane transporter activity"/>
    <property type="evidence" value="ECO:0007669"/>
    <property type="project" value="InterPro"/>
</dbReference>
<evidence type="ECO:0000313" key="10">
    <source>
        <dbReference type="Proteomes" id="UP000600247"/>
    </source>
</evidence>
<feature type="transmembrane region" description="Helical" evidence="8">
    <location>
        <begin position="6"/>
        <end position="23"/>
    </location>
</feature>
<feature type="transmembrane region" description="Helical" evidence="8">
    <location>
        <begin position="62"/>
        <end position="83"/>
    </location>
</feature>
<dbReference type="PANTHER" id="PTHR30561:SF1">
    <property type="entry name" value="MULTIDRUG TRANSPORTER EMRE"/>
    <property type="match status" value="1"/>
</dbReference>
<keyword evidence="10" id="KW-1185">Reference proteome</keyword>
<accession>A0A917LWS4</accession>
<dbReference type="RefSeq" id="WP_308421759.1">
    <property type="nucleotide sequence ID" value="NZ_BMHY01000002.1"/>
</dbReference>
<sequence>MKEGNGIGWLFLSMAILLEVLGTMSMKWSESFTRLLPSILMFIFYGASFTSLNYTLGYMSVSTVYATWSGVGIVLISLIGYFIFQEKLSIASVCWIAVIVIGVVGLNASTKGH</sequence>
<dbReference type="Gene3D" id="1.10.3730.20">
    <property type="match status" value="1"/>
</dbReference>
<evidence type="ECO:0000256" key="5">
    <source>
        <dbReference type="ARBA" id="ARBA00022989"/>
    </source>
</evidence>
<keyword evidence="5 8" id="KW-1133">Transmembrane helix</keyword>
<evidence type="ECO:0000256" key="4">
    <source>
        <dbReference type="ARBA" id="ARBA00022692"/>
    </source>
</evidence>
<dbReference type="PANTHER" id="PTHR30561">
    <property type="entry name" value="SMR FAMILY PROTON-DEPENDENT DRUG EFFLUX TRANSPORTER SUGE"/>
    <property type="match status" value="1"/>
</dbReference>
<evidence type="ECO:0000256" key="2">
    <source>
        <dbReference type="ARBA" id="ARBA00022448"/>
    </source>
</evidence>
<dbReference type="AlphaFoldDB" id="A0A917LWS4"/>
<dbReference type="GO" id="GO:0005886">
    <property type="term" value="C:plasma membrane"/>
    <property type="evidence" value="ECO:0007669"/>
    <property type="project" value="UniProtKB-SubCell"/>
</dbReference>
<dbReference type="Pfam" id="PF00893">
    <property type="entry name" value="Multi_Drug_Res"/>
    <property type="match status" value="1"/>
</dbReference>
<keyword evidence="3" id="KW-1003">Cell membrane</keyword>
<reference evidence="9 10" key="1">
    <citation type="journal article" date="2014" name="Int. J. Syst. Evol. Microbiol.">
        <title>Complete genome sequence of Corynebacterium casei LMG S-19264T (=DSM 44701T), isolated from a smear-ripened cheese.</title>
        <authorList>
            <consortium name="US DOE Joint Genome Institute (JGI-PGF)"/>
            <person name="Walter F."/>
            <person name="Albersmeier A."/>
            <person name="Kalinowski J."/>
            <person name="Ruckert C."/>
        </authorList>
    </citation>
    <scope>NUCLEOTIDE SEQUENCE [LARGE SCALE GENOMIC DNA]</scope>
    <source>
        <strain evidence="9 10">CGMCC 1.15286</strain>
    </source>
</reference>
<protein>
    <submittedName>
        <fullName evidence="9">Membrane protein YvaE</fullName>
    </submittedName>
</protein>
<organism evidence="9 10">
    <name type="scientific">Paenibacillus radicis</name>
    <name type="common">ex Gao et al. 2016</name>
    <dbReference type="NCBI Taxonomy" id="1737354"/>
    <lineage>
        <taxon>Bacteria</taxon>
        <taxon>Bacillati</taxon>
        <taxon>Bacillota</taxon>
        <taxon>Bacilli</taxon>
        <taxon>Bacillales</taxon>
        <taxon>Paenibacillaceae</taxon>
        <taxon>Paenibacillus</taxon>
    </lineage>
</organism>
<evidence type="ECO:0000256" key="3">
    <source>
        <dbReference type="ARBA" id="ARBA00022475"/>
    </source>
</evidence>
<evidence type="ECO:0000256" key="6">
    <source>
        <dbReference type="ARBA" id="ARBA00023136"/>
    </source>
</evidence>
<feature type="transmembrane region" description="Helical" evidence="8">
    <location>
        <begin position="90"/>
        <end position="108"/>
    </location>
</feature>
<evidence type="ECO:0000313" key="9">
    <source>
        <dbReference type="EMBL" id="GGG62551.1"/>
    </source>
</evidence>
<name>A0A917LWS4_9BACL</name>
<feature type="transmembrane region" description="Helical" evidence="8">
    <location>
        <begin position="35"/>
        <end position="56"/>
    </location>
</feature>
<dbReference type="InterPro" id="IPR000390">
    <property type="entry name" value="Small_drug/metabolite_transptr"/>
</dbReference>
<dbReference type="EMBL" id="BMHY01000002">
    <property type="protein sequence ID" value="GGG62551.1"/>
    <property type="molecule type" value="Genomic_DNA"/>
</dbReference>
<dbReference type="InterPro" id="IPR045324">
    <property type="entry name" value="Small_multidrug_res"/>
</dbReference>
<evidence type="ECO:0000256" key="7">
    <source>
        <dbReference type="RuleBase" id="RU003942"/>
    </source>
</evidence>
<proteinExistence type="inferred from homology"/>
<gene>
    <name evidence="9" type="primary">yvaE</name>
    <name evidence="9" type="ORF">GCM10010918_15360</name>
</gene>
<dbReference type="Proteomes" id="UP000600247">
    <property type="component" value="Unassembled WGS sequence"/>
</dbReference>
<comment type="similarity">
    <text evidence="7">Belongs to the drug/metabolite transporter (DMT) superfamily. Small multidrug resistance (SMR) (TC 2.A.7.1) family.</text>
</comment>
<keyword evidence="4 7" id="KW-0812">Transmembrane</keyword>